<dbReference type="InterPro" id="IPR000160">
    <property type="entry name" value="GGDEF_dom"/>
</dbReference>
<evidence type="ECO:0000259" key="3">
    <source>
        <dbReference type="PROSITE" id="PS50883"/>
    </source>
</evidence>
<dbReference type="Pfam" id="PF08447">
    <property type="entry name" value="PAS_3"/>
    <property type="match status" value="1"/>
</dbReference>
<dbReference type="InterPro" id="IPR001610">
    <property type="entry name" value="PAC"/>
</dbReference>
<evidence type="ECO:0000313" key="6">
    <source>
        <dbReference type="Proteomes" id="UP001170717"/>
    </source>
</evidence>
<dbReference type="PROSITE" id="PS50887">
    <property type="entry name" value="GGDEF"/>
    <property type="match status" value="1"/>
</dbReference>
<dbReference type="SMART" id="SM00267">
    <property type="entry name" value="GGDEF"/>
    <property type="match status" value="1"/>
</dbReference>
<dbReference type="SMART" id="SM00091">
    <property type="entry name" value="PAS"/>
    <property type="match status" value="1"/>
</dbReference>
<feature type="domain" description="PAC" evidence="2">
    <location>
        <begin position="686"/>
        <end position="738"/>
    </location>
</feature>
<dbReference type="AlphaFoldDB" id="A0AAW7Z4C8"/>
<dbReference type="SMART" id="SM00086">
    <property type="entry name" value="PAC"/>
    <property type="match status" value="2"/>
</dbReference>
<dbReference type="InterPro" id="IPR052155">
    <property type="entry name" value="Biofilm_reg_signaling"/>
</dbReference>
<dbReference type="Gene3D" id="3.20.20.450">
    <property type="entry name" value="EAL domain"/>
    <property type="match status" value="1"/>
</dbReference>
<dbReference type="InterPro" id="IPR011123">
    <property type="entry name" value="Y_Y_Y"/>
</dbReference>
<dbReference type="Gene3D" id="2.60.40.10">
    <property type="entry name" value="Immunoglobulins"/>
    <property type="match status" value="1"/>
</dbReference>
<evidence type="ECO:0000259" key="4">
    <source>
        <dbReference type="PROSITE" id="PS50887"/>
    </source>
</evidence>
<dbReference type="InterPro" id="IPR013655">
    <property type="entry name" value="PAS_fold_3"/>
</dbReference>
<gene>
    <name evidence="5" type="ORF">Q4527_12540</name>
</gene>
<dbReference type="RefSeq" id="WP_303538541.1">
    <property type="nucleotide sequence ID" value="NZ_JAUOQI010000008.1"/>
</dbReference>
<feature type="domain" description="GGDEF" evidence="4">
    <location>
        <begin position="766"/>
        <end position="899"/>
    </location>
</feature>
<reference evidence="5" key="1">
    <citation type="submission" date="2023-07" db="EMBL/GenBank/DDBJ databases">
        <title>Genome content predicts the carbon catabolic preferences of heterotrophic bacteria.</title>
        <authorList>
            <person name="Gralka M."/>
        </authorList>
    </citation>
    <scope>NUCLEOTIDE SEQUENCE</scope>
    <source>
        <strain evidence="5">F2M12</strain>
    </source>
</reference>
<dbReference type="PROSITE" id="PS50883">
    <property type="entry name" value="EAL"/>
    <property type="match status" value="1"/>
</dbReference>
<dbReference type="CDD" id="cd00130">
    <property type="entry name" value="PAS"/>
    <property type="match status" value="1"/>
</dbReference>
<evidence type="ECO:0000259" key="2">
    <source>
        <dbReference type="PROSITE" id="PS50113"/>
    </source>
</evidence>
<comment type="caution">
    <text evidence="5">The sequence shown here is derived from an EMBL/GenBank/DDBJ whole genome shotgun (WGS) entry which is preliminary data.</text>
</comment>
<evidence type="ECO:0000313" key="5">
    <source>
        <dbReference type="EMBL" id="MDO6578229.1"/>
    </source>
</evidence>
<dbReference type="InterPro" id="IPR000700">
    <property type="entry name" value="PAS-assoc_C"/>
</dbReference>
<dbReference type="Gene3D" id="2.130.10.10">
    <property type="entry name" value="YVTN repeat-like/Quinoprotein amine dehydrogenase"/>
    <property type="match status" value="1"/>
</dbReference>
<dbReference type="InterPro" id="IPR035965">
    <property type="entry name" value="PAS-like_dom_sf"/>
</dbReference>
<proteinExistence type="predicted"/>
<protein>
    <submittedName>
        <fullName evidence="5">EAL domain-containing protein</fullName>
    </submittedName>
</protein>
<dbReference type="EMBL" id="JAUOQI010000008">
    <property type="protein sequence ID" value="MDO6578229.1"/>
    <property type="molecule type" value="Genomic_DNA"/>
</dbReference>
<dbReference type="CDD" id="cd01948">
    <property type="entry name" value="EAL"/>
    <property type="match status" value="1"/>
</dbReference>
<dbReference type="InterPro" id="IPR029787">
    <property type="entry name" value="Nucleotide_cyclase"/>
</dbReference>
<dbReference type="SUPFAM" id="SSF141868">
    <property type="entry name" value="EAL domain-like"/>
    <property type="match status" value="1"/>
</dbReference>
<keyword evidence="1" id="KW-0812">Transmembrane</keyword>
<dbReference type="InterPro" id="IPR043128">
    <property type="entry name" value="Rev_trsase/Diguanyl_cyclase"/>
</dbReference>
<sequence length="1173" mass="133854">MQNAFKFHSEFSEIRFHSSALKGTDSDENSTIWGLAQDSSNDIYFASQQNGIGRLDSVTGDFDYLYFDEEISPGTSYWDVEIDKEGYFWVASSGGLSVYKRIENKLELLERYFPGQFVDYIYKGKNRVWVWLEDNGLYSIDTSIDAEPPLPVHHEVDNTSTILLPIFTDNNNRLWLRQESGILLYSLSSNTVVDRIGKEKGLSSPVYGVYETPDAYWLTTRSDGVLKVDKKTLKVVQRQIRDDGNGFIFSSIGTHDSIWYADSAGVHQIDLSTLSEISKVSNAQLEFNSLGESAVLATSNGDIYFGGNKGFNRISKAHQISSIEENQTSMPELFEFRVFGESNQANTGLLGTDKVVGEDSLLANITYENEKLLEYFESRFSISFGLINAVYPKEVSYRYRLKGMDNLWVYNENVRTAQFNNISFGNYIFEVQAIEPGKHWSKSRELRIYINRPPWLHSVALVFYALLLTIVLAFIIRQYQLRKSNQLSIRESEERLKLTLWSSGDELWDWDVYRGQVYRANTWGTLDFPQDDIRTTGAYDANIHPNDIGRVRDALRSHLEGKSDFYELAYRAKTFKNQWIWLLDRGKVVERDHNQQPVRMTGTLKNINHLKEAEEQLNLFKRSIENISEGVFITTTQFKFISVNNAYCSYTGETREQALASYLHFHLYPDAFTEEIKKTLKTKGNWSGEVESVRVNGERYEMELNIDAVHDDDGKISHFVGVFSDITSRKSTEKELLKLANIDPLTELPNRSFYQASHQNLVRKGAPHTLLCLDMDNFKKINDSLGHQTGDILIKQIAKRLQRITGKNATCYRLGGDEFSVLMEDSADIHTVTHYAQNLLDTLARPFIINKQEFVLGASLGIAFFPDDGNTPQEMLKNADTAMYFAKNNGGNSYQFFSGEMNQNAVRQLQIENLIRQGIKDDLFTVYYQPKVDIASGKLVSMEALVRFEHPQKGIVSPGQFIPLAEQTGQIIEIGEQVLRKACIDTKRWVSQGLFTGRVAVNISVKQFELPDLDDRINRILSEVGLSPLHLECEITEGTLMEDPENGLRMMSRLRERGIHLALDDFGTGYSSLAYLKRFPLNTLKIDKAFIDDIAKSSVDRHMAAAIINIAHNLGLKVVAEGVEEEEQLNILRRYDCEMLQGFLYSRPLNAERFEKLLTENQKLHNLLGHSNI</sequence>
<dbReference type="Pfam" id="PF07495">
    <property type="entry name" value="Y_Y_Y"/>
    <property type="match status" value="1"/>
</dbReference>
<dbReference type="Pfam" id="PF00563">
    <property type="entry name" value="EAL"/>
    <property type="match status" value="1"/>
</dbReference>
<feature type="transmembrane region" description="Helical" evidence="1">
    <location>
        <begin position="455"/>
        <end position="476"/>
    </location>
</feature>
<dbReference type="SUPFAM" id="SSF55785">
    <property type="entry name" value="PYP-like sensor domain (PAS domain)"/>
    <property type="match status" value="2"/>
</dbReference>
<dbReference type="Gene3D" id="3.30.70.270">
    <property type="match status" value="1"/>
</dbReference>
<dbReference type="PROSITE" id="PS50113">
    <property type="entry name" value="PAC"/>
    <property type="match status" value="1"/>
</dbReference>
<dbReference type="InterPro" id="IPR001633">
    <property type="entry name" value="EAL_dom"/>
</dbReference>
<evidence type="ECO:0000256" key="1">
    <source>
        <dbReference type="SAM" id="Phobius"/>
    </source>
</evidence>
<dbReference type="SUPFAM" id="SSF63829">
    <property type="entry name" value="Calcium-dependent phosphotriesterase"/>
    <property type="match status" value="1"/>
</dbReference>
<dbReference type="InterPro" id="IPR035919">
    <property type="entry name" value="EAL_sf"/>
</dbReference>
<name>A0AAW7Z4C8_9ALTE</name>
<keyword evidence="1" id="KW-0472">Membrane</keyword>
<dbReference type="InterPro" id="IPR013783">
    <property type="entry name" value="Ig-like_fold"/>
</dbReference>
<keyword evidence="1" id="KW-1133">Transmembrane helix</keyword>
<dbReference type="CDD" id="cd01949">
    <property type="entry name" value="GGDEF"/>
    <property type="match status" value="1"/>
</dbReference>
<dbReference type="Gene3D" id="3.30.450.20">
    <property type="entry name" value="PAS domain"/>
    <property type="match status" value="2"/>
</dbReference>
<dbReference type="SUPFAM" id="SSF55073">
    <property type="entry name" value="Nucleotide cyclase"/>
    <property type="match status" value="1"/>
</dbReference>
<dbReference type="PANTHER" id="PTHR44757:SF2">
    <property type="entry name" value="BIOFILM ARCHITECTURE MAINTENANCE PROTEIN MBAA"/>
    <property type="match status" value="1"/>
</dbReference>
<organism evidence="5 6">
    <name type="scientific">Alteromonas stellipolaris</name>
    <dbReference type="NCBI Taxonomy" id="233316"/>
    <lineage>
        <taxon>Bacteria</taxon>
        <taxon>Pseudomonadati</taxon>
        <taxon>Pseudomonadota</taxon>
        <taxon>Gammaproteobacteria</taxon>
        <taxon>Alteromonadales</taxon>
        <taxon>Alteromonadaceae</taxon>
        <taxon>Alteromonas/Salinimonas group</taxon>
        <taxon>Alteromonas</taxon>
    </lineage>
</organism>
<feature type="domain" description="EAL" evidence="3">
    <location>
        <begin position="908"/>
        <end position="1162"/>
    </location>
</feature>
<dbReference type="InterPro" id="IPR000014">
    <property type="entry name" value="PAS"/>
</dbReference>
<dbReference type="NCBIfam" id="TIGR00229">
    <property type="entry name" value="sensory_box"/>
    <property type="match status" value="1"/>
</dbReference>
<dbReference type="NCBIfam" id="TIGR00254">
    <property type="entry name" value="GGDEF"/>
    <property type="match status" value="1"/>
</dbReference>
<dbReference type="Pfam" id="PF13426">
    <property type="entry name" value="PAS_9"/>
    <property type="match status" value="1"/>
</dbReference>
<dbReference type="InterPro" id="IPR015943">
    <property type="entry name" value="WD40/YVTN_repeat-like_dom_sf"/>
</dbReference>
<dbReference type="Pfam" id="PF00990">
    <property type="entry name" value="GGDEF"/>
    <property type="match status" value="1"/>
</dbReference>
<dbReference type="Proteomes" id="UP001170717">
    <property type="component" value="Unassembled WGS sequence"/>
</dbReference>
<dbReference type="PANTHER" id="PTHR44757">
    <property type="entry name" value="DIGUANYLATE CYCLASE DGCP"/>
    <property type="match status" value="1"/>
</dbReference>
<dbReference type="SMART" id="SM00052">
    <property type="entry name" value="EAL"/>
    <property type="match status" value="1"/>
</dbReference>
<accession>A0AAW7Z4C8</accession>